<dbReference type="KEGG" id="bvz:BRAD3257_7436"/>
<dbReference type="Proteomes" id="UP000246085">
    <property type="component" value="Chromosome BRAD3257"/>
</dbReference>
<reference evidence="1 2" key="1">
    <citation type="submission" date="2018-03" db="EMBL/GenBank/DDBJ databases">
        <authorList>
            <person name="Gully D."/>
        </authorList>
    </citation>
    <scope>NUCLEOTIDE SEQUENCE [LARGE SCALE GENOMIC DNA]</scope>
    <source>
        <strain evidence="1">ORS3257</strain>
    </source>
</reference>
<sequence length="159" mass="16991">MRRTMASSFGKMPTTSVRRLISPLRRSIGLVTGMRCLGANVPAAVCYIVAYGATIGTEAPGARSAGRPMLFDEPRARVSSWPPLRLARLRWERESVVVVSPAAPVICLAGGANATGDWHRRPPNFRRGGVLGGRQAPTCGPHRYDADGVGGIWQDPAGQ</sequence>
<proteinExistence type="predicted"/>
<evidence type="ECO:0000313" key="2">
    <source>
        <dbReference type="Proteomes" id="UP000246085"/>
    </source>
</evidence>
<dbReference type="AlphaFoldDB" id="A0A2U3Q9Y9"/>
<dbReference type="EMBL" id="LS398110">
    <property type="protein sequence ID" value="SPP98170.1"/>
    <property type="molecule type" value="Genomic_DNA"/>
</dbReference>
<name>A0A2U3Q9Y9_9BRAD</name>
<protein>
    <submittedName>
        <fullName evidence="1">Uncharacterized protein</fullName>
    </submittedName>
</protein>
<gene>
    <name evidence="1" type="ORF">BRAD3257_7436</name>
</gene>
<organism evidence="1 2">
    <name type="scientific">Bradyrhizobium vignae</name>
    <dbReference type="NCBI Taxonomy" id="1549949"/>
    <lineage>
        <taxon>Bacteria</taxon>
        <taxon>Pseudomonadati</taxon>
        <taxon>Pseudomonadota</taxon>
        <taxon>Alphaproteobacteria</taxon>
        <taxon>Hyphomicrobiales</taxon>
        <taxon>Nitrobacteraceae</taxon>
        <taxon>Bradyrhizobium</taxon>
    </lineage>
</organism>
<accession>A0A2U3Q9Y9</accession>
<evidence type="ECO:0000313" key="1">
    <source>
        <dbReference type="EMBL" id="SPP98170.1"/>
    </source>
</evidence>